<organism evidence="1 2">
    <name type="scientific">Flavobacterium rivuli WB 3.3-2 = DSM 21788</name>
    <dbReference type="NCBI Taxonomy" id="1121895"/>
    <lineage>
        <taxon>Bacteria</taxon>
        <taxon>Pseudomonadati</taxon>
        <taxon>Bacteroidota</taxon>
        <taxon>Flavobacteriia</taxon>
        <taxon>Flavobacteriales</taxon>
        <taxon>Flavobacteriaceae</taxon>
        <taxon>Flavobacterium</taxon>
    </lineage>
</organism>
<comment type="caution">
    <text evidence="1">The sequence shown here is derived from an EMBL/GenBank/DDBJ whole genome shotgun (WGS) entry which is preliminary data.</text>
</comment>
<accession>A0A0A2M2C1</accession>
<dbReference type="AlphaFoldDB" id="A0A0A2M2C1"/>
<reference evidence="1 2" key="1">
    <citation type="submission" date="2013-09" db="EMBL/GenBank/DDBJ databases">
        <authorList>
            <person name="Zeng Z."/>
            <person name="Chen C."/>
        </authorList>
    </citation>
    <scope>NUCLEOTIDE SEQUENCE [LARGE SCALE GENOMIC DNA]</scope>
    <source>
        <strain evidence="1 2">WB 3.3-2</strain>
    </source>
</reference>
<evidence type="ECO:0000313" key="1">
    <source>
        <dbReference type="EMBL" id="KGO85736.1"/>
    </source>
</evidence>
<keyword evidence="2" id="KW-1185">Reference proteome</keyword>
<proteinExistence type="predicted"/>
<dbReference type="RefSeq" id="WP_020213938.1">
    <property type="nucleotide sequence ID" value="NZ_JRLX01000017.1"/>
</dbReference>
<gene>
    <name evidence="1" type="ORF">Q765_15065</name>
</gene>
<protein>
    <submittedName>
        <fullName evidence="1">Uncharacterized protein</fullName>
    </submittedName>
</protein>
<dbReference type="eggNOG" id="ENOG502ZF12">
    <property type="taxonomic scope" value="Bacteria"/>
</dbReference>
<name>A0A0A2M2C1_9FLAO</name>
<evidence type="ECO:0000313" key="2">
    <source>
        <dbReference type="Proteomes" id="UP000030152"/>
    </source>
</evidence>
<dbReference type="OrthoDB" id="762127at2"/>
<dbReference type="Proteomes" id="UP000030152">
    <property type="component" value="Unassembled WGS sequence"/>
</dbReference>
<sequence>MDLNQDFPFTTKEGHEYLVRFSQFNPEVIPHDIAIPVVDVTIELVISANQTNNAKTLFQIAGCIRNYVELHNVILYCYCDSAPIQKRNPDLLNQAYRSQLFVKMFEKQNNEDYINEKIIIEDPVNGNHYIHLFSKKHNKQAINSIANELMRLNK</sequence>
<dbReference type="EMBL" id="JRLX01000017">
    <property type="protein sequence ID" value="KGO85736.1"/>
    <property type="molecule type" value="Genomic_DNA"/>
</dbReference>